<keyword evidence="3" id="KW-1185">Reference proteome</keyword>
<dbReference type="Proteomes" id="UP001148838">
    <property type="component" value="Unassembled WGS sequence"/>
</dbReference>
<name>A0ABQ8RV52_PERAM</name>
<evidence type="ECO:0000313" key="3">
    <source>
        <dbReference type="Proteomes" id="UP001148838"/>
    </source>
</evidence>
<dbReference type="SUPFAM" id="SSF52266">
    <property type="entry name" value="SGNH hydrolase"/>
    <property type="match status" value="1"/>
</dbReference>
<comment type="caution">
    <text evidence="2">The sequence shown here is derived from an EMBL/GenBank/DDBJ whole genome shotgun (WGS) entry which is preliminary data.</text>
</comment>
<organism evidence="2 3">
    <name type="scientific">Periplaneta americana</name>
    <name type="common">American cockroach</name>
    <name type="synonym">Blatta americana</name>
    <dbReference type="NCBI Taxonomy" id="6978"/>
    <lineage>
        <taxon>Eukaryota</taxon>
        <taxon>Metazoa</taxon>
        <taxon>Ecdysozoa</taxon>
        <taxon>Arthropoda</taxon>
        <taxon>Hexapoda</taxon>
        <taxon>Insecta</taxon>
        <taxon>Pterygota</taxon>
        <taxon>Neoptera</taxon>
        <taxon>Polyneoptera</taxon>
        <taxon>Dictyoptera</taxon>
        <taxon>Blattodea</taxon>
        <taxon>Blattoidea</taxon>
        <taxon>Blattidae</taxon>
        <taxon>Blattinae</taxon>
        <taxon>Periplaneta</taxon>
    </lineage>
</organism>
<accession>A0ABQ8RV52</accession>
<evidence type="ECO:0000256" key="1">
    <source>
        <dbReference type="SAM" id="MobiDB-lite"/>
    </source>
</evidence>
<gene>
    <name evidence="2" type="ORF">ANN_27789</name>
</gene>
<proteinExistence type="predicted"/>
<dbReference type="Gene3D" id="3.40.50.1110">
    <property type="entry name" value="SGNH hydrolase"/>
    <property type="match status" value="1"/>
</dbReference>
<reference evidence="2 3" key="1">
    <citation type="journal article" date="2022" name="Allergy">
        <title>Genome assembly and annotation of Periplaneta americana reveal a comprehensive cockroach allergen profile.</title>
        <authorList>
            <person name="Wang L."/>
            <person name="Xiong Q."/>
            <person name="Saelim N."/>
            <person name="Wang L."/>
            <person name="Nong W."/>
            <person name="Wan A.T."/>
            <person name="Shi M."/>
            <person name="Liu X."/>
            <person name="Cao Q."/>
            <person name="Hui J.H.L."/>
            <person name="Sookrung N."/>
            <person name="Leung T.F."/>
            <person name="Tungtrongchitr A."/>
            <person name="Tsui S.K.W."/>
        </authorList>
    </citation>
    <scope>NUCLEOTIDE SEQUENCE [LARGE SCALE GENOMIC DNA]</scope>
    <source>
        <strain evidence="2">PWHHKU_190912</strain>
    </source>
</reference>
<feature type="region of interest" description="Disordered" evidence="1">
    <location>
        <begin position="136"/>
        <end position="158"/>
    </location>
</feature>
<sequence>MIAITKNTCFEDCKLSIFKMAAGAVVMYTTVPIFYGNSEIAEENKCKCYYKLKEELLRTKEKLLSMKEIVNILDTQLKTSDAEIRPTGDTQSQHEEEWITVKHRRNTTEVRKVQQQAIPVMVNRFVLTCVNSQASIKEENPETSENSSRPKPRRRKVQVLGDSHARGYAQLIREKVSNNFKVGGFVKPNGRSKNVVDTNITNMTNNGLVVLRTGTNDIAKNCTDEGLNSIVKFIQDNKQTNVLVLEAPHRHDLVEWSCVSQEVKRFNRKLGKRLKLHEHVRPVFIVDDLFVQ</sequence>
<dbReference type="InterPro" id="IPR036514">
    <property type="entry name" value="SGNH_hydro_sf"/>
</dbReference>
<evidence type="ECO:0000313" key="2">
    <source>
        <dbReference type="EMBL" id="KAJ4425593.1"/>
    </source>
</evidence>
<dbReference type="EMBL" id="JAJSOF020000042">
    <property type="protein sequence ID" value="KAJ4425593.1"/>
    <property type="molecule type" value="Genomic_DNA"/>
</dbReference>
<protein>
    <submittedName>
        <fullName evidence="2">Uncharacterized protein</fullName>
    </submittedName>
</protein>